<dbReference type="GO" id="GO:0006357">
    <property type="term" value="P:regulation of transcription by RNA polymerase II"/>
    <property type="evidence" value="ECO:0007669"/>
    <property type="project" value="UniProtKB-ARBA"/>
</dbReference>
<proteinExistence type="inferred from homology"/>
<keyword evidence="4" id="KW-0677">Repeat</keyword>
<evidence type="ECO:0000256" key="9">
    <source>
        <dbReference type="ARBA" id="ARBA00023163"/>
    </source>
</evidence>
<dbReference type="SUPFAM" id="SSF57667">
    <property type="entry name" value="beta-beta-alpha zinc fingers"/>
    <property type="match status" value="8"/>
</dbReference>
<dbReference type="Gene3D" id="3.30.160.60">
    <property type="entry name" value="Classic Zinc Finger"/>
    <property type="match status" value="11"/>
</dbReference>
<dbReference type="Pfam" id="PF00096">
    <property type="entry name" value="zf-C2H2"/>
    <property type="match status" value="8"/>
</dbReference>
<dbReference type="PROSITE" id="PS50157">
    <property type="entry name" value="ZINC_FINGER_C2H2_2"/>
    <property type="match status" value="13"/>
</dbReference>
<dbReference type="GO" id="GO:0000785">
    <property type="term" value="C:chromatin"/>
    <property type="evidence" value="ECO:0007669"/>
    <property type="project" value="UniProtKB-ARBA"/>
</dbReference>
<keyword evidence="3" id="KW-0479">Metal-binding</keyword>
<dbReference type="PROSITE" id="PS00028">
    <property type="entry name" value="ZINC_FINGER_C2H2_1"/>
    <property type="match status" value="12"/>
</dbReference>
<dbReference type="PANTHER" id="PTHR16515:SF49">
    <property type="entry name" value="GASTRULA ZINC FINGER PROTEIN XLCGF49.1-LIKE-RELATED"/>
    <property type="match status" value="1"/>
</dbReference>
<dbReference type="Pfam" id="PF12874">
    <property type="entry name" value="zf-met"/>
    <property type="match status" value="1"/>
</dbReference>
<evidence type="ECO:0000256" key="11">
    <source>
        <dbReference type="PROSITE-ProRule" id="PRU00042"/>
    </source>
</evidence>
<feature type="domain" description="C2H2-type" evidence="14">
    <location>
        <begin position="984"/>
        <end position="1013"/>
    </location>
</feature>
<dbReference type="AlphaFoldDB" id="A0A6L2Q7Q6"/>
<keyword evidence="12" id="KW-0175">Coiled coil</keyword>
<keyword evidence="5 11" id="KW-0863">Zinc-finger</keyword>
<dbReference type="FunFam" id="3.30.160.60:FF:001289">
    <property type="entry name" value="Zinc finger protein 574"/>
    <property type="match status" value="1"/>
</dbReference>
<feature type="domain" description="C2H2-type" evidence="14">
    <location>
        <begin position="375"/>
        <end position="402"/>
    </location>
</feature>
<evidence type="ECO:0000256" key="13">
    <source>
        <dbReference type="SAM" id="MobiDB-lite"/>
    </source>
</evidence>
<name>A0A6L2Q7Q6_COPFO</name>
<feature type="domain" description="C2H2-type" evidence="14">
    <location>
        <begin position="928"/>
        <end position="955"/>
    </location>
</feature>
<evidence type="ECO:0000256" key="2">
    <source>
        <dbReference type="ARBA" id="ARBA00006991"/>
    </source>
</evidence>
<dbReference type="FunFam" id="3.30.160.60:FF:000193">
    <property type="entry name" value="Zinc finger protein 300"/>
    <property type="match status" value="1"/>
</dbReference>
<evidence type="ECO:0000256" key="3">
    <source>
        <dbReference type="ARBA" id="ARBA00022723"/>
    </source>
</evidence>
<feature type="domain" description="C2H2-type" evidence="14">
    <location>
        <begin position="840"/>
        <end position="867"/>
    </location>
</feature>
<feature type="domain" description="C2H2-type" evidence="14">
    <location>
        <begin position="346"/>
        <end position="374"/>
    </location>
</feature>
<keyword evidence="10" id="KW-0539">Nucleus</keyword>
<feature type="domain" description="C2H2-type" evidence="14">
    <location>
        <begin position="403"/>
        <end position="430"/>
    </location>
</feature>
<evidence type="ECO:0000313" key="16">
    <source>
        <dbReference type="Proteomes" id="UP000502823"/>
    </source>
</evidence>
<dbReference type="FunFam" id="3.30.160.60:FF:000690">
    <property type="entry name" value="Zinc finger protein 354C"/>
    <property type="match status" value="1"/>
</dbReference>
<dbReference type="Proteomes" id="UP000502823">
    <property type="component" value="Unassembled WGS sequence"/>
</dbReference>
<feature type="domain" description="C2H2-type" evidence="14">
    <location>
        <begin position="287"/>
        <end position="314"/>
    </location>
</feature>
<keyword evidence="7" id="KW-0805">Transcription regulation</keyword>
<evidence type="ECO:0000256" key="4">
    <source>
        <dbReference type="ARBA" id="ARBA00022737"/>
    </source>
</evidence>
<feature type="domain" description="C2H2-type" evidence="14">
    <location>
        <begin position="869"/>
        <end position="892"/>
    </location>
</feature>
<keyword evidence="6" id="KW-0862">Zinc</keyword>
<dbReference type="PANTHER" id="PTHR16515">
    <property type="entry name" value="PR DOMAIN ZINC FINGER PROTEIN"/>
    <property type="match status" value="1"/>
</dbReference>
<evidence type="ECO:0000256" key="5">
    <source>
        <dbReference type="ARBA" id="ARBA00022771"/>
    </source>
</evidence>
<dbReference type="InParanoid" id="A0A6L2Q7Q6"/>
<feature type="coiled-coil region" evidence="12">
    <location>
        <begin position="595"/>
        <end position="622"/>
    </location>
</feature>
<comment type="caution">
    <text evidence="15">The sequence shown here is derived from an EMBL/GenBank/DDBJ whole genome shotgun (WGS) entry which is preliminary data.</text>
</comment>
<feature type="domain" description="C2H2-type" evidence="14">
    <location>
        <begin position="458"/>
        <end position="485"/>
    </location>
</feature>
<organism evidence="15 16">
    <name type="scientific">Coptotermes formosanus</name>
    <name type="common">Formosan subterranean termite</name>
    <dbReference type="NCBI Taxonomy" id="36987"/>
    <lineage>
        <taxon>Eukaryota</taxon>
        <taxon>Metazoa</taxon>
        <taxon>Ecdysozoa</taxon>
        <taxon>Arthropoda</taxon>
        <taxon>Hexapoda</taxon>
        <taxon>Insecta</taxon>
        <taxon>Pterygota</taxon>
        <taxon>Neoptera</taxon>
        <taxon>Polyneoptera</taxon>
        <taxon>Dictyoptera</taxon>
        <taxon>Blattodea</taxon>
        <taxon>Blattoidea</taxon>
        <taxon>Termitoidae</taxon>
        <taxon>Rhinotermitidae</taxon>
        <taxon>Coptotermes</taxon>
    </lineage>
</organism>
<gene>
    <name evidence="15" type="ORF">Cfor_09027</name>
</gene>
<feature type="domain" description="C2H2-type" evidence="14">
    <location>
        <begin position="956"/>
        <end position="983"/>
    </location>
</feature>
<evidence type="ECO:0000256" key="8">
    <source>
        <dbReference type="ARBA" id="ARBA00023125"/>
    </source>
</evidence>
<evidence type="ECO:0000256" key="12">
    <source>
        <dbReference type="SAM" id="Coils"/>
    </source>
</evidence>
<sequence>MEDVDRGLALASLDSDNRRDIKEIVSASSAATIGGGIDTSMVVYVQQKQQELPVSLTSAESSNSAEQQLDTLMPQNLTEKVSDNLTSPEQPQPLPEEDMVVSLLGSVVTDATSDDNLLSQQQAGDGQILCVTYIVNPTLDEVGETQHPSASEISQRMVLHVADDGTTLVLPAENVEVGAFDIESGLVPLTVNSLYSLATNDSLSEESLTSPLVLTSDLKNISKEEARLKNCPFIEINDRRRTEQQVIGSELHIEEKLEVLDAMLTPAPERPRKKKSDSVTEDGEGSYMCDLCETTFPRANQFYGHLHSHSGERKWECAICPHKAVFPSQALLRRHERESHLNLRPYTCGVCAARFDRVSQLSYHQRRIHAGERGHACQICHKAFFKRSDLKTHLNIHLGINKCICETCGKKFNHVSNLIRHTRMHSGELLAPRSFCSSFSLRVIFCHCCLFFTGIKPYPCTVCGRRFTQLSALHQHKTSHQTNKDVACSICRKMFKSHMVMRKHVRQFHKDKLAASGKDINSVLKIKDGAQSRRFYCKVCGENFEFSALLRQHERQHEKETSFHCSCCGQDYDTMELLKSHSCLTPEERLQKQAEDEAEAERVSLNSQLESLLQEHSGAEERNNADGSSGIMSEIVIYVTQEGQDEPTQVHIQPMPGPVLGHIDEQKPLILVPSTDLGLQKTGADSQHKQNHKDVVTLGDSGGTCKMETDLDAAPLQLEFCSSGMTVGNSDKNNRSDKADCTNSSPLFPHNMATILGGDSSSDNFVTGGDVLGEPSHDSDCDNGMQNVTGMITVPNKGAMKTEEYADLLVPKIEANGISSESVPAQSKTVSAVKKQVRVYQCPECPKTFVKNSNFKQHLGIHFIDQQHYHCPTCGQFFAWKSTLNKHMHTHSVGPLPRYRCDLCSKEYAAPTQVQEHIKRDHYKQRPHACVVCGKTFYKKYDLKIHVRTHTKERPYICGTCGKSFYHLSHIIRHERIHSGHRPYHCPDCGRQFNQSSSLKNHSNMIDYFRQRHNQCVTKAVPAATELAPLDLMQPEFPDIGPDSVPLYAGTDL</sequence>
<dbReference type="GO" id="GO:0005634">
    <property type="term" value="C:nucleus"/>
    <property type="evidence" value="ECO:0007669"/>
    <property type="project" value="UniProtKB-SubCell"/>
</dbReference>
<feature type="domain" description="C2H2-type" evidence="14">
    <location>
        <begin position="899"/>
        <end position="927"/>
    </location>
</feature>
<accession>A0A6L2Q7Q6</accession>
<protein>
    <recommendedName>
        <fullName evidence="14">C2H2-type domain-containing protein</fullName>
    </recommendedName>
</protein>
<dbReference type="GO" id="GO:0040029">
    <property type="term" value="P:epigenetic regulation of gene expression"/>
    <property type="evidence" value="ECO:0007669"/>
    <property type="project" value="UniProtKB-ARBA"/>
</dbReference>
<evidence type="ECO:0000313" key="15">
    <source>
        <dbReference type="EMBL" id="GFG39970.1"/>
    </source>
</evidence>
<comment type="subcellular location">
    <subcellularLocation>
        <location evidence="1">Nucleus</location>
    </subcellularLocation>
</comment>
<evidence type="ECO:0000259" key="14">
    <source>
        <dbReference type="PROSITE" id="PS50157"/>
    </source>
</evidence>
<evidence type="ECO:0000256" key="10">
    <source>
        <dbReference type="ARBA" id="ARBA00023242"/>
    </source>
</evidence>
<dbReference type="InterPro" id="IPR050331">
    <property type="entry name" value="Zinc_finger"/>
</dbReference>
<keyword evidence="9" id="KW-0804">Transcription</keyword>
<dbReference type="FunFam" id="3.30.160.60:FF:000224">
    <property type="entry name" value="Zinc finger protein 329"/>
    <property type="match status" value="1"/>
</dbReference>
<dbReference type="GO" id="GO:0008270">
    <property type="term" value="F:zinc ion binding"/>
    <property type="evidence" value="ECO:0007669"/>
    <property type="project" value="UniProtKB-KW"/>
</dbReference>
<dbReference type="InterPro" id="IPR036236">
    <property type="entry name" value="Znf_C2H2_sf"/>
</dbReference>
<keyword evidence="16" id="KW-1185">Reference proteome</keyword>
<reference evidence="16" key="1">
    <citation type="submission" date="2020-01" db="EMBL/GenBank/DDBJ databases">
        <title>Draft genome sequence of the Termite Coptotermes fromosanus.</title>
        <authorList>
            <person name="Itakura S."/>
            <person name="Yosikawa Y."/>
            <person name="Umezawa K."/>
        </authorList>
    </citation>
    <scope>NUCLEOTIDE SEQUENCE [LARGE SCALE GENOMIC DNA]</scope>
</reference>
<feature type="region of interest" description="Disordered" evidence="13">
    <location>
        <begin position="264"/>
        <end position="283"/>
    </location>
</feature>
<feature type="domain" description="C2H2-type" evidence="14">
    <location>
        <begin position="535"/>
        <end position="562"/>
    </location>
</feature>
<comment type="similarity">
    <text evidence="2">Belongs to the krueppel C2H2-type zinc-finger protein family.</text>
</comment>
<evidence type="ECO:0000256" key="7">
    <source>
        <dbReference type="ARBA" id="ARBA00023015"/>
    </source>
</evidence>
<evidence type="ECO:0000256" key="1">
    <source>
        <dbReference type="ARBA" id="ARBA00004123"/>
    </source>
</evidence>
<dbReference type="InterPro" id="IPR013087">
    <property type="entry name" value="Znf_C2H2_type"/>
</dbReference>
<evidence type="ECO:0000256" key="6">
    <source>
        <dbReference type="ARBA" id="ARBA00022833"/>
    </source>
</evidence>
<dbReference type="OrthoDB" id="9439903at2759"/>
<dbReference type="EMBL" id="BLKM01001294">
    <property type="protein sequence ID" value="GFG39970.1"/>
    <property type="molecule type" value="Genomic_DNA"/>
</dbReference>
<feature type="domain" description="C2H2-type" evidence="14">
    <location>
        <begin position="486"/>
        <end position="514"/>
    </location>
</feature>
<dbReference type="GO" id="GO:0003682">
    <property type="term" value="F:chromatin binding"/>
    <property type="evidence" value="ECO:0007669"/>
    <property type="project" value="UniProtKB-ARBA"/>
</dbReference>
<keyword evidence="8" id="KW-0238">DNA-binding</keyword>
<dbReference type="GO" id="GO:0003677">
    <property type="term" value="F:DNA binding"/>
    <property type="evidence" value="ECO:0007669"/>
    <property type="project" value="UniProtKB-KW"/>
</dbReference>
<dbReference type="SMART" id="SM00355">
    <property type="entry name" value="ZnF_C2H2"/>
    <property type="match status" value="14"/>
</dbReference>